<dbReference type="KEGG" id="lak:106150619"/>
<gene>
    <name evidence="4 5" type="primary">LOC106150619</name>
</gene>
<evidence type="ECO:0000313" key="5">
    <source>
        <dbReference type="RefSeq" id="XP_013378987.1"/>
    </source>
</evidence>
<feature type="transmembrane region" description="Helical" evidence="2">
    <location>
        <begin position="92"/>
        <end position="117"/>
    </location>
</feature>
<dbReference type="GeneID" id="106150619"/>
<evidence type="ECO:0000313" key="4">
    <source>
        <dbReference type="RefSeq" id="XP_013378980.1"/>
    </source>
</evidence>
<feature type="region of interest" description="Disordered" evidence="1">
    <location>
        <begin position="127"/>
        <end position="155"/>
    </location>
</feature>
<dbReference type="RefSeq" id="XP_013378980.1">
    <property type="nucleotide sequence ID" value="XM_013523526.1"/>
</dbReference>
<accession>A0A1S3GYN0</accession>
<keyword evidence="2" id="KW-0812">Transmembrane</keyword>
<protein>
    <submittedName>
        <fullName evidence="4 5">Uncharacterized protein LOC106150619</fullName>
    </submittedName>
</protein>
<evidence type="ECO:0000256" key="2">
    <source>
        <dbReference type="SAM" id="Phobius"/>
    </source>
</evidence>
<sequence>MLCHVDIMTRPVQQKVHMLQILQIAHVIIGACMADGYSVTVAVHPLAAVVFLWNTVKLSFAHNCLNGANLNGANISSTPKWVSLRAFSPPGVVAGIVALVALAILNIIQCVLLVILWRRIKRTERSNQSIQAVEKEQPRTTGLTPNGHPMTNTDASRNYGDNYMSLAKANTSMDLP</sequence>
<dbReference type="AlphaFoldDB" id="A0A1S3GYN0"/>
<dbReference type="Proteomes" id="UP000085678">
    <property type="component" value="Unplaced"/>
</dbReference>
<reference evidence="4 5" key="1">
    <citation type="submission" date="2025-04" db="UniProtKB">
        <authorList>
            <consortium name="RefSeq"/>
        </authorList>
    </citation>
    <scope>IDENTIFICATION</scope>
    <source>
        <tissue evidence="4 5">Gonads</tissue>
    </source>
</reference>
<feature type="transmembrane region" description="Helical" evidence="2">
    <location>
        <begin position="21"/>
        <end position="53"/>
    </location>
</feature>
<name>A0A1S3GYN0_LINAN</name>
<proteinExistence type="predicted"/>
<feature type="compositionally biased region" description="Polar residues" evidence="1">
    <location>
        <begin position="139"/>
        <end position="155"/>
    </location>
</feature>
<keyword evidence="3" id="KW-1185">Reference proteome</keyword>
<keyword evidence="2" id="KW-1133">Transmembrane helix</keyword>
<keyword evidence="2" id="KW-0472">Membrane</keyword>
<organism evidence="3 4">
    <name type="scientific">Lingula anatina</name>
    <name type="common">Brachiopod</name>
    <name type="synonym">Lingula unguis</name>
    <dbReference type="NCBI Taxonomy" id="7574"/>
    <lineage>
        <taxon>Eukaryota</taxon>
        <taxon>Metazoa</taxon>
        <taxon>Spiralia</taxon>
        <taxon>Lophotrochozoa</taxon>
        <taxon>Brachiopoda</taxon>
        <taxon>Linguliformea</taxon>
        <taxon>Lingulata</taxon>
        <taxon>Lingulida</taxon>
        <taxon>Linguloidea</taxon>
        <taxon>Lingulidae</taxon>
        <taxon>Lingula</taxon>
    </lineage>
</organism>
<evidence type="ECO:0000256" key="1">
    <source>
        <dbReference type="SAM" id="MobiDB-lite"/>
    </source>
</evidence>
<dbReference type="RefSeq" id="XP_013378987.1">
    <property type="nucleotide sequence ID" value="XM_013523533.1"/>
</dbReference>
<evidence type="ECO:0000313" key="3">
    <source>
        <dbReference type="Proteomes" id="UP000085678"/>
    </source>
</evidence>